<feature type="transmembrane region" description="Helical" evidence="1">
    <location>
        <begin position="36"/>
        <end position="60"/>
    </location>
</feature>
<evidence type="ECO:0000256" key="1">
    <source>
        <dbReference type="SAM" id="Phobius"/>
    </source>
</evidence>
<accession>A0ABV9ME56</accession>
<proteinExistence type="predicted"/>
<evidence type="ECO:0000313" key="2">
    <source>
        <dbReference type="EMBL" id="MFC4714152.1"/>
    </source>
</evidence>
<feature type="transmembrane region" description="Helical" evidence="1">
    <location>
        <begin position="6"/>
        <end position="24"/>
    </location>
</feature>
<dbReference type="RefSeq" id="WP_377279879.1">
    <property type="nucleotide sequence ID" value="NZ_JBHSGL010000015.1"/>
</dbReference>
<organism evidence="2 3">
    <name type="scientific">Planococcus dechangensis</name>
    <dbReference type="NCBI Taxonomy" id="1176255"/>
    <lineage>
        <taxon>Bacteria</taxon>
        <taxon>Bacillati</taxon>
        <taxon>Bacillota</taxon>
        <taxon>Bacilli</taxon>
        <taxon>Bacillales</taxon>
        <taxon>Caryophanaceae</taxon>
        <taxon>Planococcus</taxon>
    </lineage>
</organism>
<gene>
    <name evidence="2" type="ORF">ACFO5U_14985</name>
</gene>
<keyword evidence="1" id="KW-0472">Membrane</keyword>
<evidence type="ECO:0000313" key="3">
    <source>
        <dbReference type="Proteomes" id="UP001595932"/>
    </source>
</evidence>
<name>A0ABV9ME56_9BACL</name>
<protein>
    <submittedName>
        <fullName evidence="2">Uncharacterized protein</fullName>
    </submittedName>
</protein>
<keyword evidence="3" id="KW-1185">Reference proteome</keyword>
<keyword evidence="1" id="KW-0812">Transmembrane</keyword>
<dbReference type="Proteomes" id="UP001595932">
    <property type="component" value="Unassembled WGS sequence"/>
</dbReference>
<sequence length="61" mass="6962">MDLAIIFSLIIMLVGIYLVTLGIWELRLGHDRSKYMLYTFSGLFLIFILPSLLTGGAFFFV</sequence>
<keyword evidence="1" id="KW-1133">Transmembrane helix</keyword>
<reference evidence="3" key="1">
    <citation type="journal article" date="2019" name="Int. J. Syst. Evol. Microbiol.">
        <title>The Global Catalogue of Microorganisms (GCM) 10K type strain sequencing project: providing services to taxonomists for standard genome sequencing and annotation.</title>
        <authorList>
            <consortium name="The Broad Institute Genomics Platform"/>
            <consortium name="The Broad Institute Genome Sequencing Center for Infectious Disease"/>
            <person name="Wu L."/>
            <person name="Ma J."/>
        </authorList>
    </citation>
    <scope>NUCLEOTIDE SEQUENCE [LARGE SCALE GENOMIC DNA]</scope>
    <source>
        <strain evidence="3">CGMCC 1.12151</strain>
    </source>
</reference>
<dbReference type="EMBL" id="JBHSGL010000015">
    <property type="protein sequence ID" value="MFC4714152.1"/>
    <property type="molecule type" value="Genomic_DNA"/>
</dbReference>
<comment type="caution">
    <text evidence="2">The sequence shown here is derived from an EMBL/GenBank/DDBJ whole genome shotgun (WGS) entry which is preliminary data.</text>
</comment>